<reference evidence="3 4" key="1">
    <citation type="submission" date="2016-10" db="EMBL/GenBank/DDBJ databases">
        <authorList>
            <person name="Varghese N."/>
            <person name="Submissions S."/>
        </authorList>
    </citation>
    <scope>NUCLEOTIDE SEQUENCE [LARGE SCALE GENOMIC DNA]</scope>
    <source>
        <strain evidence="3 4">DSM 18839</strain>
    </source>
</reference>
<dbReference type="AlphaFoldDB" id="A0A8G2F3Y5"/>
<feature type="signal peptide" evidence="1">
    <location>
        <begin position="1"/>
        <end position="21"/>
    </location>
</feature>
<dbReference type="PANTHER" id="PTHR46211">
    <property type="entry name" value="GLYCEROPHOSPHORYL DIESTER PHOSPHODIESTERASE"/>
    <property type="match status" value="1"/>
</dbReference>
<proteinExistence type="predicted"/>
<dbReference type="InterPro" id="IPR017946">
    <property type="entry name" value="PLC-like_Pdiesterase_TIM-brl"/>
</dbReference>
<feature type="domain" description="GP-PDE" evidence="2">
    <location>
        <begin position="22"/>
        <end position="311"/>
    </location>
</feature>
<evidence type="ECO:0000256" key="1">
    <source>
        <dbReference type="SAM" id="SignalP"/>
    </source>
</evidence>
<dbReference type="EMBL" id="FNBW01000009">
    <property type="protein sequence ID" value="SDG02099.1"/>
    <property type="molecule type" value="Genomic_DNA"/>
</dbReference>
<dbReference type="GO" id="GO:0008081">
    <property type="term" value="F:phosphoric diester hydrolase activity"/>
    <property type="evidence" value="ECO:0007669"/>
    <property type="project" value="InterPro"/>
</dbReference>
<accession>A0A8G2F3Y5</accession>
<dbReference type="Gene3D" id="3.20.20.190">
    <property type="entry name" value="Phosphatidylinositol (PI) phosphodiesterase"/>
    <property type="match status" value="1"/>
</dbReference>
<dbReference type="Pfam" id="PF03009">
    <property type="entry name" value="GDPD"/>
    <property type="match status" value="1"/>
</dbReference>
<evidence type="ECO:0000313" key="3">
    <source>
        <dbReference type="EMBL" id="SDG02099.1"/>
    </source>
</evidence>
<comment type="caution">
    <text evidence="3">The sequence shown here is derived from an EMBL/GenBank/DDBJ whole genome shotgun (WGS) entry which is preliminary data.</text>
</comment>
<keyword evidence="4" id="KW-1185">Reference proteome</keyword>
<dbReference type="GO" id="GO:0006629">
    <property type="term" value="P:lipid metabolic process"/>
    <property type="evidence" value="ECO:0007669"/>
    <property type="project" value="InterPro"/>
</dbReference>
<name>A0A8G2F3Y5_9PROT</name>
<evidence type="ECO:0000313" key="4">
    <source>
        <dbReference type="Proteomes" id="UP000198615"/>
    </source>
</evidence>
<dbReference type="InterPro" id="IPR030395">
    <property type="entry name" value="GP_PDE_dom"/>
</dbReference>
<protein>
    <submittedName>
        <fullName evidence="3">Glycerophosphoryl diester phosphodiesterase</fullName>
    </submittedName>
</protein>
<dbReference type="CDD" id="cd08567">
    <property type="entry name" value="GDPD_SpGDE_like"/>
    <property type="match status" value="1"/>
</dbReference>
<dbReference type="RefSeq" id="WP_093151534.1">
    <property type="nucleotide sequence ID" value="NZ_FNBW01000009.1"/>
</dbReference>
<feature type="chain" id="PRO_5034825501" evidence="1">
    <location>
        <begin position="22"/>
        <end position="315"/>
    </location>
</feature>
<dbReference type="OrthoDB" id="9787897at2"/>
<keyword evidence="1" id="KW-0732">Signal</keyword>
<dbReference type="PROSITE" id="PS51704">
    <property type="entry name" value="GP_PDE"/>
    <property type="match status" value="1"/>
</dbReference>
<dbReference type="SUPFAM" id="SSF51695">
    <property type="entry name" value="PLC-like phosphodiesterases"/>
    <property type="match status" value="1"/>
</dbReference>
<sequence>MRRSLTLLTVLAGLSAGPALATDIHGHRGARGLLPENTLPAFREAIALGVDILELDTGMTADGVVVVLHDPALSPDLARIGGTWIDAPKLIRGMTHADLHAVDVGRARPGGKIAERFPDQTPVDGTPVPTLAEVLALAAVEGPDDLRFNIETKLSPLAPGETADPDTFARAVVAVIRAAGVETRAIVQSFDWRTLAVVRHIAPEIRTSYLTAERNWLNNVQAGRPDASPWLGGLDIDDFGGSVPRAIASLHGDIWSPYFRDLTPEALKQAHDLGLEVHVWTVNDATQMKELAEMGVDGIITDYPNVAVEVVRHKN</sequence>
<dbReference type="Proteomes" id="UP000198615">
    <property type="component" value="Unassembled WGS sequence"/>
</dbReference>
<gene>
    <name evidence="3" type="ORF">SAMN05660686_03070</name>
</gene>
<dbReference type="PANTHER" id="PTHR46211:SF14">
    <property type="entry name" value="GLYCEROPHOSPHODIESTER PHOSPHODIESTERASE"/>
    <property type="match status" value="1"/>
</dbReference>
<organism evidence="3 4">
    <name type="scientific">Thalassobaculum litoreum DSM 18839</name>
    <dbReference type="NCBI Taxonomy" id="1123362"/>
    <lineage>
        <taxon>Bacteria</taxon>
        <taxon>Pseudomonadati</taxon>
        <taxon>Pseudomonadota</taxon>
        <taxon>Alphaproteobacteria</taxon>
        <taxon>Rhodospirillales</taxon>
        <taxon>Thalassobaculaceae</taxon>
        <taxon>Thalassobaculum</taxon>
    </lineage>
</organism>
<evidence type="ECO:0000259" key="2">
    <source>
        <dbReference type="PROSITE" id="PS51704"/>
    </source>
</evidence>